<dbReference type="Proteomes" id="UP000054564">
    <property type="component" value="Unassembled WGS sequence"/>
</dbReference>
<dbReference type="PANTHER" id="PTHR31836">
    <property type="match status" value="1"/>
</dbReference>
<dbReference type="PANTHER" id="PTHR31836:SF21">
    <property type="entry name" value="EXPANSIN-LIKE PROTEIN 7"/>
    <property type="match status" value="1"/>
</dbReference>
<keyword evidence="4" id="KW-1185">Reference proteome</keyword>
<dbReference type="InterPro" id="IPR036908">
    <property type="entry name" value="RlpA-like_sf"/>
</dbReference>
<accession>A0A0L0VXJ8</accession>
<dbReference type="CDD" id="cd22271">
    <property type="entry name" value="DPBB_EXP_N-like"/>
    <property type="match status" value="1"/>
</dbReference>
<sequence>MVMIIETQRVRVPISLILSCFLLITHAISSGTPHHHSGAASSKFQRRQGSGALSATYSAKGTTYVSLPSFGLIHFAWKLMLCAFTKWPQPSGFGAVAVASNQWNSSQNCGACLEVTGPGGVFKAIISNQCPSCEANGLDLDDDIWNQVSGNKPKGIIQIQWKIVSCGFSKPILFMNKSGVSQYWNSIQVQGSNTPVKSLEISTNGGSSWTLLERQSNSNYFQPKDGKGLGTTGDIRVTCLSGKQFISKNIDLATAESPKPGGAISKALRSMIPRKTTRIEFSHFVPLNPSPFRRFPH</sequence>
<dbReference type="InterPro" id="IPR049818">
    <property type="entry name" value="Expansin_EXLX1-like"/>
</dbReference>
<feature type="signal peptide" evidence="2">
    <location>
        <begin position="1"/>
        <end position="27"/>
    </location>
</feature>
<dbReference type="OrthoDB" id="406505at2759"/>
<evidence type="ECO:0000313" key="3">
    <source>
        <dbReference type="EMBL" id="KNF04019.1"/>
    </source>
</evidence>
<dbReference type="AlphaFoldDB" id="A0A0L0VXJ8"/>
<dbReference type="SUPFAM" id="SSF50685">
    <property type="entry name" value="Barwin-like endoglucanases"/>
    <property type="match status" value="1"/>
</dbReference>
<protein>
    <recommendedName>
        <fullName evidence="5">Expansin-like EG45 domain-containing protein</fullName>
    </recommendedName>
</protein>
<dbReference type="InterPro" id="IPR051477">
    <property type="entry name" value="Expansin_CellWall"/>
</dbReference>
<comment type="caution">
    <text evidence="3">The sequence shown here is derived from an EMBL/GenBank/DDBJ whole genome shotgun (WGS) entry which is preliminary data.</text>
</comment>
<keyword evidence="1 2" id="KW-0732">Signal</keyword>
<organism evidence="3 4">
    <name type="scientific">Puccinia striiformis f. sp. tritici PST-78</name>
    <dbReference type="NCBI Taxonomy" id="1165861"/>
    <lineage>
        <taxon>Eukaryota</taxon>
        <taxon>Fungi</taxon>
        <taxon>Dikarya</taxon>
        <taxon>Basidiomycota</taxon>
        <taxon>Pucciniomycotina</taxon>
        <taxon>Pucciniomycetes</taxon>
        <taxon>Pucciniales</taxon>
        <taxon>Pucciniaceae</taxon>
        <taxon>Puccinia</taxon>
    </lineage>
</organism>
<dbReference type="Gene3D" id="2.40.40.10">
    <property type="entry name" value="RlpA-like domain"/>
    <property type="match status" value="1"/>
</dbReference>
<dbReference type="NCBIfam" id="NF041144">
    <property type="entry name" value="expansin_EXLX1"/>
    <property type="match status" value="1"/>
</dbReference>
<reference evidence="4" key="1">
    <citation type="submission" date="2014-03" db="EMBL/GenBank/DDBJ databases">
        <title>The Genome Sequence of Puccinia striiformis f. sp. tritici PST-78.</title>
        <authorList>
            <consortium name="The Broad Institute Genome Sequencing Platform"/>
            <person name="Cuomo C."/>
            <person name="Hulbert S."/>
            <person name="Chen X."/>
            <person name="Walker B."/>
            <person name="Young S.K."/>
            <person name="Zeng Q."/>
            <person name="Gargeya S."/>
            <person name="Fitzgerald M."/>
            <person name="Haas B."/>
            <person name="Abouelleil A."/>
            <person name="Alvarado L."/>
            <person name="Arachchi H.M."/>
            <person name="Berlin A.M."/>
            <person name="Chapman S.B."/>
            <person name="Goldberg J."/>
            <person name="Griggs A."/>
            <person name="Gujja S."/>
            <person name="Hansen M."/>
            <person name="Howarth C."/>
            <person name="Imamovic A."/>
            <person name="Larimer J."/>
            <person name="McCowan C."/>
            <person name="Montmayeur A."/>
            <person name="Murphy C."/>
            <person name="Neiman D."/>
            <person name="Pearson M."/>
            <person name="Priest M."/>
            <person name="Roberts A."/>
            <person name="Saif S."/>
            <person name="Shea T."/>
            <person name="Sisk P."/>
            <person name="Sykes S."/>
            <person name="Wortman J."/>
            <person name="Nusbaum C."/>
            <person name="Birren B."/>
        </authorList>
    </citation>
    <scope>NUCLEOTIDE SEQUENCE [LARGE SCALE GENOMIC DNA]</scope>
    <source>
        <strain evidence="4">race PST-78</strain>
    </source>
</reference>
<gene>
    <name evidence="3" type="ORF">PSTG_02728</name>
</gene>
<dbReference type="STRING" id="1165861.A0A0L0VXJ8"/>
<evidence type="ECO:0008006" key="5">
    <source>
        <dbReference type="Google" id="ProtNLM"/>
    </source>
</evidence>
<evidence type="ECO:0000256" key="2">
    <source>
        <dbReference type="SAM" id="SignalP"/>
    </source>
</evidence>
<dbReference type="InterPro" id="IPR036749">
    <property type="entry name" value="Expansin_CBD_sf"/>
</dbReference>
<dbReference type="SUPFAM" id="SSF49590">
    <property type="entry name" value="PHL pollen allergen"/>
    <property type="match status" value="1"/>
</dbReference>
<dbReference type="Gene3D" id="2.60.40.760">
    <property type="entry name" value="Expansin, cellulose-binding-like domain"/>
    <property type="match status" value="1"/>
</dbReference>
<evidence type="ECO:0000256" key="1">
    <source>
        <dbReference type="ARBA" id="ARBA00022729"/>
    </source>
</evidence>
<name>A0A0L0VXJ8_9BASI</name>
<proteinExistence type="predicted"/>
<feature type="chain" id="PRO_5005550598" description="Expansin-like EG45 domain-containing protein" evidence="2">
    <location>
        <begin position="28"/>
        <end position="297"/>
    </location>
</feature>
<evidence type="ECO:0000313" key="4">
    <source>
        <dbReference type="Proteomes" id="UP000054564"/>
    </source>
</evidence>
<dbReference type="EMBL" id="AJIL01000014">
    <property type="protein sequence ID" value="KNF04019.1"/>
    <property type="molecule type" value="Genomic_DNA"/>
</dbReference>